<dbReference type="InterPro" id="IPR015424">
    <property type="entry name" value="PyrdxlP-dep_Trfase"/>
</dbReference>
<dbReference type="EMBL" id="AFHG01000050">
    <property type="protein sequence ID" value="EGK71520.1"/>
    <property type="molecule type" value="Genomic_DNA"/>
</dbReference>
<gene>
    <name evidence="7" type="ORF">METUNv1_02208</name>
</gene>
<dbReference type="PRINTS" id="PR00035">
    <property type="entry name" value="HTHGNTR"/>
</dbReference>
<comment type="similarity">
    <text evidence="1">In the C-terminal section; belongs to the class-I pyridoxal-phosphate-dependent aminotransferase family.</text>
</comment>
<keyword evidence="2" id="KW-0663">Pyridoxal phosphate</keyword>
<evidence type="ECO:0000256" key="2">
    <source>
        <dbReference type="ARBA" id="ARBA00022898"/>
    </source>
</evidence>
<dbReference type="SUPFAM" id="SSF53383">
    <property type="entry name" value="PLP-dependent transferases"/>
    <property type="match status" value="1"/>
</dbReference>
<dbReference type="SUPFAM" id="SSF46785">
    <property type="entry name" value="Winged helix' DNA-binding domain"/>
    <property type="match status" value="1"/>
</dbReference>
<dbReference type="InterPro" id="IPR015421">
    <property type="entry name" value="PyrdxlP-dep_Trfase_major"/>
</dbReference>
<dbReference type="InterPro" id="IPR051446">
    <property type="entry name" value="HTH_trans_reg/aminotransferase"/>
</dbReference>
<evidence type="ECO:0000313" key="8">
    <source>
        <dbReference type="Proteomes" id="UP000005019"/>
    </source>
</evidence>
<evidence type="ECO:0000256" key="5">
    <source>
        <dbReference type="ARBA" id="ARBA00023163"/>
    </source>
</evidence>
<proteinExistence type="inferred from homology"/>
<evidence type="ECO:0000313" key="7">
    <source>
        <dbReference type="EMBL" id="EGK71520.1"/>
    </source>
</evidence>
<keyword evidence="8" id="KW-1185">Reference proteome</keyword>
<reference evidence="7 8" key="1">
    <citation type="journal article" date="2011" name="J. Bacteriol.">
        <title>Genome sequence of Methyloversatilis universalis FAM5T, a methylotrophic representative of the order Rhodocyclales.</title>
        <authorList>
            <person name="Kittichotirat W."/>
            <person name="Good N.M."/>
            <person name="Hall R."/>
            <person name="Bringel F."/>
            <person name="Lajus A."/>
            <person name="Medigue C."/>
            <person name="Smalley N.E."/>
            <person name="Beck D."/>
            <person name="Bumgarner R."/>
            <person name="Vuilleumier S."/>
            <person name="Kalyuzhnaya M.G."/>
        </authorList>
    </citation>
    <scope>NUCLEOTIDE SEQUENCE [LARGE SCALE GENOMIC DNA]</scope>
    <source>
        <strain evidence="8">ATCC BAA-1314 / JCM 13912 / FAM5</strain>
    </source>
</reference>
<dbReference type="GO" id="GO:0030170">
    <property type="term" value="F:pyridoxal phosphate binding"/>
    <property type="evidence" value="ECO:0007669"/>
    <property type="project" value="InterPro"/>
</dbReference>
<dbReference type="InterPro" id="IPR004839">
    <property type="entry name" value="Aminotransferase_I/II_large"/>
</dbReference>
<dbReference type="Gene3D" id="1.10.10.10">
    <property type="entry name" value="Winged helix-like DNA-binding domain superfamily/Winged helix DNA-binding domain"/>
    <property type="match status" value="1"/>
</dbReference>
<dbReference type="STRING" id="1000565.METUNv1_02208"/>
<dbReference type="OrthoDB" id="9804020at2"/>
<dbReference type="InterPro" id="IPR036388">
    <property type="entry name" value="WH-like_DNA-bd_sf"/>
</dbReference>
<comment type="caution">
    <text evidence="7">The sequence shown here is derived from an EMBL/GenBank/DDBJ whole genome shotgun (WGS) entry which is preliminary data.</text>
</comment>
<keyword evidence="5" id="KW-0804">Transcription</keyword>
<dbReference type="CDD" id="cd07377">
    <property type="entry name" value="WHTH_GntR"/>
    <property type="match status" value="1"/>
</dbReference>
<dbReference type="Pfam" id="PF00155">
    <property type="entry name" value="Aminotran_1_2"/>
    <property type="match status" value="1"/>
</dbReference>
<dbReference type="CDD" id="cd00609">
    <property type="entry name" value="AAT_like"/>
    <property type="match status" value="1"/>
</dbReference>
<dbReference type="GO" id="GO:0003700">
    <property type="term" value="F:DNA-binding transcription factor activity"/>
    <property type="evidence" value="ECO:0007669"/>
    <property type="project" value="InterPro"/>
</dbReference>
<name>F5RD49_METUF</name>
<accession>F5RD49</accession>
<evidence type="ECO:0000256" key="1">
    <source>
        <dbReference type="ARBA" id="ARBA00005384"/>
    </source>
</evidence>
<dbReference type="RefSeq" id="WP_008061622.1">
    <property type="nucleotide sequence ID" value="NZ_AFHG01000050.1"/>
</dbReference>
<evidence type="ECO:0000259" key="6">
    <source>
        <dbReference type="PROSITE" id="PS50949"/>
    </source>
</evidence>
<keyword evidence="3" id="KW-0805">Transcription regulation</keyword>
<dbReference type="Pfam" id="PF00392">
    <property type="entry name" value="GntR"/>
    <property type="match status" value="1"/>
</dbReference>
<dbReference type="AlphaFoldDB" id="F5RD49"/>
<evidence type="ECO:0000256" key="4">
    <source>
        <dbReference type="ARBA" id="ARBA00023125"/>
    </source>
</evidence>
<sequence>MHLPILLDPSLGSTLQAQIVAQMRALIEHRMLPPGAAVPATRDLGRQLGVSRNTVTAAYDELIAQGYLYTERAVGTFVARTLPDHLIRSPDSHDDLRSGAEHRALNLPLPYGGRGLTGLHRPAQPELDADFVFGRIDPRSFPERTWRRLITECLGGAAERMSEYSHPAGLPELRQLIVNHLASTRGMVASAEQVMLVAGFQQGIDLVAHLFVGTRTPVVMEAPTYRGAAFLFESYGAQVIPVTVDAHGVEVRQLPQRRVKLVYVTPSHQFPTGVTMPLHRRLALLEWAARNGAYILEIDYDADFRYEGAPLPTLQSLDRNGCVIYVNSFTRSLGPGLRIGYMVLPRDLVRTATTIKSLMDNGLPWLEQAALTQFIRDGSYDTHLRRLRTAHEARRNALISALRARLPDVRVQGADAGQHVLLHLPDACPPASEVQTAARRLGTGVYPLADSPAWFHELLPAHERCLMLGYTHLAEAQIEGGIDALAAALGH</sequence>
<evidence type="ECO:0000256" key="3">
    <source>
        <dbReference type="ARBA" id="ARBA00023015"/>
    </source>
</evidence>
<dbReference type="SMART" id="SM00345">
    <property type="entry name" value="HTH_GNTR"/>
    <property type="match status" value="1"/>
</dbReference>
<keyword evidence="4" id="KW-0238">DNA-binding</keyword>
<dbReference type="eggNOG" id="COG1167">
    <property type="taxonomic scope" value="Bacteria"/>
</dbReference>
<dbReference type="Proteomes" id="UP000005019">
    <property type="component" value="Unassembled WGS sequence"/>
</dbReference>
<dbReference type="PANTHER" id="PTHR46577:SF1">
    <property type="entry name" value="HTH-TYPE TRANSCRIPTIONAL REGULATORY PROTEIN GABR"/>
    <property type="match status" value="1"/>
</dbReference>
<dbReference type="GO" id="GO:0003677">
    <property type="term" value="F:DNA binding"/>
    <property type="evidence" value="ECO:0007669"/>
    <property type="project" value="UniProtKB-KW"/>
</dbReference>
<organism evidence="7 8">
    <name type="scientific">Methyloversatilis universalis (strain ATCC BAA-1314 / DSM 25237 / JCM 13912 / CCUG 52030 / FAM5)</name>
    <dbReference type="NCBI Taxonomy" id="1000565"/>
    <lineage>
        <taxon>Bacteria</taxon>
        <taxon>Pseudomonadati</taxon>
        <taxon>Pseudomonadota</taxon>
        <taxon>Betaproteobacteria</taxon>
        <taxon>Nitrosomonadales</taxon>
        <taxon>Sterolibacteriaceae</taxon>
        <taxon>Methyloversatilis</taxon>
    </lineage>
</organism>
<dbReference type="PROSITE" id="PS50949">
    <property type="entry name" value="HTH_GNTR"/>
    <property type="match status" value="1"/>
</dbReference>
<protein>
    <submittedName>
        <fullName evidence="7">Transcriptional regulator, GntR family</fullName>
    </submittedName>
</protein>
<feature type="domain" description="HTH gntR-type" evidence="6">
    <location>
        <begin position="13"/>
        <end position="81"/>
    </location>
</feature>
<dbReference type="Gene3D" id="3.40.640.10">
    <property type="entry name" value="Type I PLP-dependent aspartate aminotransferase-like (Major domain)"/>
    <property type="match status" value="1"/>
</dbReference>
<dbReference type="InterPro" id="IPR000524">
    <property type="entry name" value="Tscrpt_reg_HTH_GntR"/>
</dbReference>
<dbReference type="InterPro" id="IPR036390">
    <property type="entry name" value="WH_DNA-bd_sf"/>
</dbReference>
<dbReference type="PANTHER" id="PTHR46577">
    <property type="entry name" value="HTH-TYPE TRANSCRIPTIONAL REGULATORY PROTEIN GABR"/>
    <property type="match status" value="1"/>
</dbReference>